<proteinExistence type="predicted"/>
<evidence type="ECO:0000313" key="2">
    <source>
        <dbReference type="EMBL" id="PON83166.1"/>
    </source>
</evidence>
<name>A0A2P5ECA6_TREOI</name>
<feature type="region of interest" description="Disordered" evidence="1">
    <location>
        <begin position="1"/>
        <end position="38"/>
    </location>
</feature>
<keyword evidence="3" id="KW-1185">Reference proteome</keyword>
<comment type="caution">
    <text evidence="2">The sequence shown here is derived from an EMBL/GenBank/DDBJ whole genome shotgun (WGS) entry which is preliminary data.</text>
</comment>
<accession>A0A2P5ECA6</accession>
<gene>
    <name evidence="2" type="ORF">TorRG33x02_210000</name>
</gene>
<evidence type="ECO:0000256" key="1">
    <source>
        <dbReference type="SAM" id="MobiDB-lite"/>
    </source>
</evidence>
<dbReference type="EMBL" id="JXTC01000182">
    <property type="protein sequence ID" value="PON83166.1"/>
    <property type="molecule type" value="Genomic_DNA"/>
</dbReference>
<sequence length="116" mass="13128">MKAAFSNEQNQGARSGSVNNQGSESEKKKTKENDNVADKLKNLRERWNLVAAALEKPRKVNAEKIEKVDDLSLESKVVVYRILTKDEKAAKAFLAITGELRCIWLKMEFGNDIFEV</sequence>
<organism evidence="2 3">
    <name type="scientific">Trema orientale</name>
    <name type="common">Charcoal tree</name>
    <name type="synonym">Celtis orientalis</name>
    <dbReference type="NCBI Taxonomy" id="63057"/>
    <lineage>
        <taxon>Eukaryota</taxon>
        <taxon>Viridiplantae</taxon>
        <taxon>Streptophyta</taxon>
        <taxon>Embryophyta</taxon>
        <taxon>Tracheophyta</taxon>
        <taxon>Spermatophyta</taxon>
        <taxon>Magnoliopsida</taxon>
        <taxon>eudicotyledons</taxon>
        <taxon>Gunneridae</taxon>
        <taxon>Pentapetalae</taxon>
        <taxon>rosids</taxon>
        <taxon>fabids</taxon>
        <taxon>Rosales</taxon>
        <taxon>Cannabaceae</taxon>
        <taxon>Trema</taxon>
    </lineage>
</organism>
<dbReference type="Proteomes" id="UP000237000">
    <property type="component" value="Unassembled WGS sequence"/>
</dbReference>
<dbReference type="AlphaFoldDB" id="A0A2P5ECA6"/>
<dbReference type="OrthoDB" id="10337716at2759"/>
<feature type="compositionally biased region" description="Polar residues" evidence="1">
    <location>
        <begin position="1"/>
        <end position="23"/>
    </location>
</feature>
<evidence type="ECO:0000313" key="3">
    <source>
        <dbReference type="Proteomes" id="UP000237000"/>
    </source>
</evidence>
<protein>
    <submittedName>
        <fullName evidence="2">Uncharacterized protein</fullName>
    </submittedName>
</protein>
<reference evidence="3" key="1">
    <citation type="submission" date="2016-06" db="EMBL/GenBank/DDBJ databases">
        <title>Parallel loss of symbiosis genes in relatives of nitrogen-fixing non-legume Parasponia.</title>
        <authorList>
            <person name="Van Velzen R."/>
            <person name="Holmer R."/>
            <person name="Bu F."/>
            <person name="Rutten L."/>
            <person name="Van Zeijl A."/>
            <person name="Liu W."/>
            <person name="Santuari L."/>
            <person name="Cao Q."/>
            <person name="Sharma T."/>
            <person name="Shen D."/>
            <person name="Roswanjaya Y."/>
            <person name="Wardhani T."/>
            <person name="Kalhor M.S."/>
            <person name="Jansen J."/>
            <person name="Van den Hoogen J."/>
            <person name="Gungor B."/>
            <person name="Hartog M."/>
            <person name="Hontelez J."/>
            <person name="Verver J."/>
            <person name="Yang W.-C."/>
            <person name="Schijlen E."/>
            <person name="Repin R."/>
            <person name="Schilthuizen M."/>
            <person name="Schranz E."/>
            <person name="Heidstra R."/>
            <person name="Miyata K."/>
            <person name="Fedorova E."/>
            <person name="Kohlen W."/>
            <person name="Bisseling T."/>
            <person name="Smit S."/>
            <person name="Geurts R."/>
        </authorList>
    </citation>
    <scope>NUCLEOTIDE SEQUENCE [LARGE SCALE GENOMIC DNA]</scope>
    <source>
        <strain evidence="3">cv. RG33-2</strain>
    </source>
</reference>
<dbReference type="InParanoid" id="A0A2P5ECA6"/>
<feature type="compositionally biased region" description="Basic and acidic residues" evidence="1">
    <location>
        <begin position="24"/>
        <end position="38"/>
    </location>
</feature>